<keyword evidence="1" id="KW-0175">Coiled coil</keyword>
<proteinExistence type="predicted"/>
<evidence type="ECO:0000313" key="5">
    <source>
        <dbReference type="Proteomes" id="UP000077248"/>
    </source>
</evidence>
<dbReference type="Proteomes" id="UP000077248">
    <property type="component" value="Unassembled WGS sequence"/>
</dbReference>
<dbReference type="VEuPathDB" id="FungiDB:CC77DRAFT_15348"/>
<evidence type="ECO:0000256" key="1">
    <source>
        <dbReference type="SAM" id="Coils"/>
    </source>
</evidence>
<name>A0A177E2K4_ALTAL</name>
<feature type="region of interest" description="Disordered" evidence="2">
    <location>
        <begin position="74"/>
        <end position="176"/>
    </location>
</feature>
<feature type="coiled-coil region" evidence="1">
    <location>
        <begin position="365"/>
        <end position="399"/>
    </location>
</feature>
<organism evidence="3 5">
    <name type="scientific">Alternaria alternata</name>
    <name type="common">Alternaria rot fungus</name>
    <name type="synonym">Torula alternata</name>
    <dbReference type="NCBI Taxonomy" id="5599"/>
    <lineage>
        <taxon>Eukaryota</taxon>
        <taxon>Fungi</taxon>
        <taxon>Dikarya</taxon>
        <taxon>Ascomycota</taxon>
        <taxon>Pezizomycotina</taxon>
        <taxon>Dothideomycetes</taxon>
        <taxon>Pleosporomycetidae</taxon>
        <taxon>Pleosporales</taxon>
        <taxon>Pleosporineae</taxon>
        <taxon>Pleosporaceae</taxon>
        <taxon>Alternaria</taxon>
        <taxon>Alternaria sect. Alternaria</taxon>
        <taxon>Alternaria alternata complex</taxon>
    </lineage>
</organism>
<reference evidence="4" key="3">
    <citation type="journal article" date="2019" name="J. ISSAAS">
        <title>Genomics, evolutionary history and diagnostics of the Alternaria alternata species group including apple and Asian pear pathotypes.</title>
        <authorList>
            <person name="Armitage A.D."/>
            <person name="Cockerton H.M."/>
            <person name="Sreenivasaprasad S."/>
            <person name="Woodhall J."/>
            <person name="Lane C."/>
            <person name="Harrison R.J."/>
            <person name="Clarkson J.P."/>
        </authorList>
    </citation>
    <scope>NUCLEOTIDE SEQUENCE</scope>
    <source>
        <strain evidence="4">FERA 1177</strain>
    </source>
</reference>
<feature type="coiled-coil region" evidence="1">
    <location>
        <begin position="466"/>
        <end position="500"/>
    </location>
</feature>
<evidence type="ECO:0000313" key="4">
    <source>
        <dbReference type="EMBL" id="RYN81737.1"/>
    </source>
</evidence>
<evidence type="ECO:0000256" key="2">
    <source>
        <dbReference type="SAM" id="MobiDB-lite"/>
    </source>
</evidence>
<keyword evidence="5" id="KW-1185">Reference proteome</keyword>
<dbReference type="EMBL" id="KV441469">
    <property type="protein sequence ID" value="OAG25936.1"/>
    <property type="molecule type" value="Genomic_DNA"/>
</dbReference>
<protein>
    <submittedName>
        <fullName evidence="3">Uncharacterized protein</fullName>
    </submittedName>
</protein>
<evidence type="ECO:0000313" key="6">
    <source>
        <dbReference type="Proteomes" id="UP000291422"/>
    </source>
</evidence>
<gene>
    <name evidence="4" type="ORF">AA0117_g2069</name>
    <name evidence="3" type="ORF">CC77DRAFT_15348</name>
</gene>
<feature type="compositionally biased region" description="Low complexity" evidence="2">
    <location>
        <begin position="147"/>
        <end position="165"/>
    </location>
</feature>
<feature type="compositionally biased region" description="Polar residues" evidence="2">
    <location>
        <begin position="74"/>
        <end position="100"/>
    </location>
</feature>
<dbReference type="RefSeq" id="XP_018391357.1">
    <property type="nucleotide sequence ID" value="XM_018530321.1"/>
</dbReference>
<sequence length="569" mass="64609">MLDRIWDETAALGTAPIFDDAVYLSEALGLPINQNEDHLDAELALLARESGIPDPYRFVPPPKTISRAISTMTLDSDQRSSRSIHSQETQSTSFTSAPSRTSRDHLFSSDGSTTKRVPTALPQPTCIAENPTTVAERPECDFKSRQSSTLSIAPSVVSSSTSSRQAHSRKKRSSAIFSMFRRDSGSTCTTSASHHRHHSKPRGAKLACGHTLSDYDTRAHIQEASKRGSHVTPECCGSVIPRSVLEIVQTKEETKPAMDHAVDLSDSAFRDSGYCEIAISTADPPHPTKNLPSSEKPSALAQVPARRSRHEAINIDSALANEAFKSFRTQQKEQFERVSSFECNQRKALSTYHRCSMVLLEAQYRIKREERVEKHNEDLERLEERQLLAEHDLLKAQSQETQNVATALKYIEAYCLGTRNDEERAHTVSEEDFKKLDRQRMIQQDLPRKHASAINVLRARQELDTKRRIETQEAELQQLLVDHENEKVRKEAEYQKELERLDAVIEVRRKRLLQRWDLKFEMWRRDWEAQHNTTLTAELEHEDWPSRKADHAISIPEASSLARYVKAAA</sequence>
<accession>A0A177E2K4</accession>
<dbReference type="KEGG" id="aalt:CC77DRAFT_15348"/>
<dbReference type="AlphaFoldDB" id="A0A177E2K4"/>
<dbReference type="EMBL" id="PDXD01000002">
    <property type="protein sequence ID" value="RYN81737.1"/>
    <property type="molecule type" value="Genomic_DNA"/>
</dbReference>
<dbReference type="GeneID" id="29115915"/>
<dbReference type="OMA" id="GEFIPPR"/>
<reference evidence="6" key="2">
    <citation type="journal article" date="2019" name="bioRxiv">
        <title>Genomics, evolutionary history and diagnostics of the Alternaria alternata species group including apple and Asian pear pathotypes.</title>
        <authorList>
            <person name="Armitage A.D."/>
            <person name="Cockerton H.M."/>
            <person name="Sreenivasaprasad S."/>
            <person name="Woodhall J.W."/>
            <person name="Lane C.R."/>
            <person name="Harrison R.J."/>
            <person name="Clarkson J.P."/>
        </authorList>
    </citation>
    <scope>NUCLEOTIDE SEQUENCE [LARGE SCALE GENOMIC DNA]</scope>
    <source>
        <strain evidence="6">FERA 1177</strain>
    </source>
</reference>
<dbReference type="Proteomes" id="UP000291422">
    <property type="component" value="Unassembled WGS sequence"/>
</dbReference>
<evidence type="ECO:0000313" key="3">
    <source>
        <dbReference type="EMBL" id="OAG25936.1"/>
    </source>
</evidence>
<reference evidence="3 5" key="1">
    <citation type="submission" date="2016-05" db="EMBL/GenBank/DDBJ databases">
        <title>Comparative analysis of secretome profiles of manganese(II)-oxidizing ascomycete fungi.</title>
        <authorList>
            <consortium name="DOE Joint Genome Institute"/>
            <person name="Zeiner C.A."/>
            <person name="Purvine S.O."/>
            <person name="Zink E.M."/>
            <person name="Wu S."/>
            <person name="Pasa-Tolic L."/>
            <person name="Chaput D.L."/>
            <person name="Haridas S."/>
            <person name="Grigoriev I.V."/>
            <person name="Santelli C.M."/>
            <person name="Hansel C.M."/>
        </authorList>
    </citation>
    <scope>NUCLEOTIDE SEQUENCE [LARGE SCALE GENOMIC DNA]</scope>
    <source>
        <strain evidence="3 5">SRC1lrK2f</strain>
    </source>
</reference>